<evidence type="ECO:0000313" key="1">
    <source>
        <dbReference type="EMBL" id="KAI9915687.1"/>
    </source>
</evidence>
<accession>A0ACC0WB89</accession>
<sequence>MDERPPSPYLNLTDATHPVTIINFDMDDKSTSMPAHAPQPFQSNIDLEVDSSGIVHEDVVMDETTQVLTSRTHDLPAPPSRGRMDAIVTVNSDESRRTSIVPRHLSVPDQTQLEVFPSPSLQDVPAVERSALDLLPSPSENRLVLNGGWYPLITNSPDTGEARSDSNHDNGDDGGEPDPKRPRTDEFDIALSAIEIPRTYAEAIASHDATKWKEAIRSEIQSHICNHTWDMVTRPHGLKVIGCKWVFSLKSDETGKIIRYKVCLVARGFLQTLGFDYSKTYSPVASMNTVRAFLALCCRCGYLVKQYDIKTAFFNGELSEMVFMDVSEGIRAADGQVCRLRRSLYRLKQASAVWYETIRSVFSSMGFQQCRADMCLFVDSK</sequence>
<name>A0ACC0WB89_9STRA</name>
<protein>
    <submittedName>
        <fullName evidence="1">Uncharacterized protein</fullName>
    </submittedName>
</protein>
<keyword evidence="2" id="KW-1185">Reference proteome</keyword>
<evidence type="ECO:0000313" key="2">
    <source>
        <dbReference type="Proteomes" id="UP001163321"/>
    </source>
</evidence>
<dbReference type="Proteomes" id="UP001163321">
    <property type="component" value="Chromosome 3"/>
</dbReference>
<comment type="caution">
    <text evidence="1">The sequence shown here is derived from an EMBL/GenBank/DDBJ whole genome shotgun (WGS) entry which is preliminary data.</text>
</comment>
<gene>
    <name evidence="1" type="ORF">PsorP6_007792</name>
</gene>
<proteinExistence type="predicted"/>
<organism evidence="1 2">
    <name type="scientific">Peronosclerospora sorghi</name>
    <dbReference type="NCBI Taxonomy" id="230839"/>
    <lineage>
        <taxon>Eukaryota</taxon>
        <taxon>Sar</taxon>
        <taxon>Stramenopiles</taxon>
        <taxon>Oomycota</taxon>
        <taxon>Peronosporomycetes</taxon>
        <taxon>Peronosporales</taxon>
        <taxon>Peronosporaceae</taxon>
        <taxon>Peronosclerospora</taxon>
    </lineage>
</organism>
<dbReference type="EMBL" id="CM047582">
    <property type="protein sequence ID" value="KAI9915687.1"/>
    <property type="molecule type" value="Genomic_DNA"/>
</dbReference>
<reference evidence="1 2" key="1">
    <citation type="journal article" date="2022" name="bioRxiv">
        <title>The genome of the oomycete Peronosclerospora sorghi, a cosmopolitan pathogen of maize and sorghum, is inflated with dispersed pseudogenes.</title>
        <authorList>
            <person name="Fletcher K."/>
            <person name="Martin F."/>
            <person name="Isakeit T."/>
            <person name="Cavanaugh K."/>
            <person name="Magill C."/>
            <person name="Michelmore R."/>
        </authorList>
    </citation>
    <scope>NUCLEOTIDE SEQUENCE [LARGE SCALE GENOMIC DNA]</scope>
    <source>
        <strain evidence="1">P6</strain>
    </source>
</reference>